<dbReference type="InterPro" id="IPR003488">
    <property type="entry name" value="DprA"/>
</dbReference>
<sequence>MSQLSWAYLNRVVEGPSRPLQQLLHAGRDADEIAHGVRRRATWIGELATQTASRHNWDRAEQDLADAATVGARLIHPGSAEWPRAEFDRAFGFAATGRSDHVRSYQADAVPPHVLWVRGMPLDQAVAQSVAVVGTRAATRYGHEATRQLVKGLATHHWTVISGAALGIDTVAHETALATGGLTVAVAACGIDRPYPARNKALLDRIAAQGCVISEYPPGMSPQRHRFLTRNRLVAALTAGTVIVEAAWRSGALNTLSWAEGLGRVTMAVPGPVTGAGSLGCHERIKQGRAQLVTGADDIRGLLGAVGALDVAEQYELAYAATPVQSLTRNELRIFDACGPDGSTAQEIAAGAGLPLPLTVHLLMDLARRSIVRLDGTAWSRVEVSQG</sequence>
<evidence type="ECO:0000256" key="1">
    <source>
        <dbReference type="ARBA" id="ARBA00006525"/>
    </source>
</evidence>
<dbReference type="EMBL" id="JANWTC010000003">
    <property type="protein sequence ID" value="MCS5479253.1"/>
    <property type="molecule type" value="Genomic_DNA"/>
</dbReference>
<dbReference type="NCBIfam" id="TIGR00732">
    <property type="entry name" value="dprA"/>
    <property type="match status" value="1"/>
</dbReference>
<feature type="domain" description="Smf/DprA SLOG" evidence="2">
    <location>
        <begin position="109"/>
        <end position="300"/>
    </location>
</feature>
<dbReference type="PANTHER" id="PTHR43022:SF1">
    <property type="entry name" value="PROTEIN SMF"/>
    <property type="match status" value="1"/>
</dbReference>
<dbReference type="InterPro" id="IPR057666">
    <property type="entry name" value="DrpA_SLOG"/>
</dbReference>
<dbReference type="PANTHER" id="PTHR43022">
    <property type="entry name" value="PROTEIN SMF"/>
    <property type="match status" value="1"/>
</dbReference>
<gene>
    <name evidence="3" type="primary">dprA</name>
    <name evidence="3" type="ORF">NYP18_06245</name>
</gene>
<dbReference type="Proteomes" id="UP001205965">
    <property type="component" value="Unassembled WGS sequence"/>
</dbReference>
<evidence type="ECO:0000259" key="2">
    <source>
        <dbReference type="Pfam" id="PF02481"/>
    </source>
</evidence>
<comment type="similarity">
    <text evidence="1">Belongs to the DprA/Smf family.</text>
</comment>
<dbReference type="Gene3D" id="3.40.50.450">
    <property type="match status" value="1"/>
</dbReference>
<evidence type="ECO:0000313" key="4">
    <source>
        <dbReference type="Proteomes" id="UP001205965"/>
    </source>
</evidence>
<comment type="caution">
    <text evidence="3">The sequence shown here is derived from an EMBL/GenBank/DDBJ whole genome shotgun (WGS) entry which is preliminary data.</text>
</comment>
<dbReference type="SUPFAM" id="SSF102405">
    <property type="entry name" value="MCP/YpsA-like"/>
    <property type="match status" value="1"/>
</dbReference>
<protein>
    <submittedName>
        <fullName evidence="3">DNA-processing protein DprA</fullName>
    </submittedName>
</protein>
<keyword evidence="4" id="KW-1185">Reference proteome</keyword>
<dbReference type="RefSeq" id="WP_259427303.1">
    <property type="nucleotide sequence ID" value="NZ_JANWTC010000003.1"/>
</dbReference>
<proteinExistence type="inferred from homology"/>
<organism evidence="3 4">
    <name type="scientific">Corynebacterium lemuris</name>
    <dbReference type="NCBI Taxonomy" id="1859292"/>
    <lineage>
        <taxon>Bacteria</taxon>
        <taxon>Bacillati</taxon>
        <taxon>Actinomycetota</taxon>
        <taxon>Actinomycetes</taxon>
        <taxon>Mycobacteriales</taxon>
        <taxon>Corynebacteriaceae</taxon>
        <taxon>Corynebacterium</taxon>
    </lineage>
</organism>
<accession>A0ABT2FXN6</accession>
<dbReference type="Pfam" id="PF02481">
    <property type="entry name" value="DNA_processg_A"/>
    <property type="match status" value="1"/>
</dbReference>
<evidence type="ECO:0000313" key="3">
    <source>
        <dbReference type="EMBL" id="MCS5479253.1"/>
    </source>
</evidence>
<reference evidence="3 4" key="1">
    <citation type="submission" date="2022-08" db="EMBL/GenBank/DDBJ databases">
        <title>YIM 101645 draft genome.</title>
        <authorList>
            <person name="Chen X."/>
        </authorList>
    </citation>
    <scope>NUCLEOTIDE SEQUENCE [LARGE SCALE GENOMIC DNA]</scope>
    <source>
        <strain evidence="3 4">YIM 101645</strain>
    </source>
</reference>
<name>A0ABT2FXN6_9CORY</name>